<evidence type="ECO:0000256" key="4">
    <source>
        <dbReference type="ARBA" id="ARBA00022485"/>
    </source>
</evidence>
<evidence type="ECO:0000256" key="1">
    <source>
        <dbReference type="ARBA" id="ARBA00001966"/>
    </source>
</evidence>
<dbReference type="SFLD" id="SFLDG01067">
    <property type="entry name" value="SPASM/twitch_domain_containing"/>
    <property type="match status" value="1"/>
</dbReference>
<dbReference type="SFLD" id="SFLDS00029">
    <property type="entry name" value="Radical_SAM"/>
    <property type="match status" value="1"/>
</dbReference>
<dbReference type="PANTHER" id="PTHR43787:SF13">
    <property type="entry name" value="FEMO COFACTOR BIOSYNTHESIS PROTEIN NIFB"/>
    <property type="match status" value="1"/>
</dbReference>
<dbReference type="Proteomes" id="UP000070076">
    <property type="component" value="Unassembled WGS sequence"/>
</dbReference>
<keyword evidence="9" id="KW-0535">Nitrogen fixation</keyword>
<name>A0A133V9I0_9EURY</name>
<evidence type="ECO:0000256" key="5">
    <source>
        <dbReference type="ARBA" id="ARBA00022691"/>
    </source>
</evidence>
<dbReference type="Pfam" id="PF04055">
    <property type="entry name" value="Radical_SAM"/>
    <property type="match status" value="1"/>
</dbReference>
<dbReference type="InterPro" id="IPR007197">
    <property type="entry name" value="rSAM"/>
</dbReference>
<evidence type="ECO:0000256" key="2">
    <source>
        <dbReference type="ARBA" id="ARBA00005155"/>
    </source>
</evidence>
<evidence type="ECO:0000256" key="10">
    <source>
        <dbReference type="ARBA" id="ARBA00023239"/>
    </source>
</evidence>
<comment type="similarity">
    <text evidence="3">Belongs to the radical SAM superfamily. NifB family.</text>
</comment>
<keyword evidence="4" id="KW-0004">4Fe-4S</keyword>
<accession>A0A133V9I0</accession>
<dbReference type="GO" id="GO:0046872">
    <property type="term" value="F:metal ion binding"/>
    <property type="evidence" value="ECO:0007669"/>
    <property type="project" value="UniProtKB-KW"/>
</dbReference>
<comment type="caution">
    <text evidence="12">The sequence shown here is derived from an EMBL/GenBank/DDBJ whole genome shotgun (WGS) entry which is preliminary data.</text>
</comment>
<keyword evidence="5" id="KW-0949">S-adenosyl-L-methionine</keyword>
<evidence type="ECO:0000256" key="7">
    <source>
        <dbReference type="ARBA" id="ARBA00023004"/>
    </source>
</evidence>
<dbReference type="CDD" id="cd01335">
    <property type="entry name" value="Radical_SAM"/>
    <property type="match status" value="1"/>
</dbReference>
<dbReference type="Gene3D" id="3.20.20.70">
    <property type="entry name" value="Aldolase class I"/>
    <property type="match status" value="1"/>
</dbReference>
<organism evidence="12 13">
    <name type="scientific">candidate division MSBL1 archaeon SCGC-AAA261O19</name>
    <dbReference type="NCBI Taxonomy" id="1698277"/>
    <lineage>
        <taxon>Archaea</taxon>
        <taxon>Methanobacteriati</taxon>
        <taxon>Methanobacteriota</taxon>
        <taxon>candidate division MSBL1</taxon>
    </lineage>
</organism>
<evidence type="ECO:0000256" key="6">
    <source>
        <dbReference type="ARBA" id="ARBA00022723"/>
    </source>
</evidence>
<evidence type="ECO:0000256" key="9">
    <source>
        <dbReference type="ARBA" id="ARBA00023231"/>
    </source>
</evidence>
<dbReference type="EMBL" id="LHYB01000087">
    <property type="protein sequence ID" value="KXB03102.1"/>
    <property type="molecule type" value="Genomic_DNA"/>
</dbReference>
<keyword evidence="7" id="KW-0408">Iron</keyword>
<protein>
    <recommendedName>
        <fullName evidence="11">Radical SAM core domain-containing protein</fullName>
    </recommendedName>
</protein>
<dbReference type="PROSITE" id="PS51918">
    <property type="entry name" value="RADICAL_SAM"/>
    <property type="match status" value="1"/>
</dbReference>
<dbReference type="InterPro" id="IPR058240">
    <property type="entry name" value="rSAM_sf"/>
</dbReference>
<dbReference type="AlphaFoldDB" id="A0A133V9I0"/>
<keyword evidence="6" id="KW-0479">Metal-binding</keyword>
<keyword evidence="10" id="KW-0456">Lyase</keyword>
<keyword evidence="13" id="KW-1185">Reference proteome</keyword>
<evidence type="ECO:0000256" key="8">
    <source>
        <dbReference type="ARBA" id="ARBA00023014"/>
    </source>
</evidence>
<evidence type="ECO:0000313" key="12">
    <source>
        <dbReference type="EMBL" id="KXB03102.1"/>
    </source>
</evidence>
<dbReference type="SUPFAM" id="SSF102114">
    <property type="entry name" value="Radical SAM enzymes"/>
    <property type="match status" value="1"/>
</dbReference>
<reference evidence="12 13" key="1">
    <citation type="journal article" date="2016" name="Sci. Rep.">
        <title>Metabolic traits of an uncultured archaeal lineage -MSBL1- from brine pools of the Red Sea.</title>
        <authorList>
            <person name="Mwirichia R."/>
            <person name="Alam I."/>
            <person name="Rashid M."/>
            <person name="Vinu M."/>
            <person name="Ba-Alawi W."/>
            <person name="Anthony Kamau A."/>
            <person name="Kamanda Ngugi D."/>
            <person name="Goker M."/>
            <person name="Klenk H.P."/>
            <person name="Bajic V."/>
            <person name="Stingl U."/>
        </authorList>
    </citation>
    <scope>NUCLEOTIDE SEQUENCE [LARGE SCALE GENOMIC DNA]</scope>
    <source>
        <strain evidence="12">SCGC-AAA261O19</strain>
    </source>
</reference>
<comment type="cofactor">
    <cofactor evidence="1">
        <name>[4Fe-4S] cluster</name>
        <dbReference type="ChEBI" id="CHEBI:49883"/>
    </cofactor>
</comment>
<dbReference type="GO" id="GO:0051539">
    <property type="term" value="F:4 iron, 4 sulfur cluster binding"/>
    <property type="evidence" value="ECO:0007669"/>
    <property type="project" value="UniProtKB-KW"/>
</dbReference>
<dbReference type="GO" id="GO:0016829">
    <property type="term" value="F:lyase activity"/>
    <property type="evidence" value="ECO:0007669"/>
    <property type="project" value="UniProtKB-KW"/>
</dbReference>
<evidence type="ECO:0000259" key="11">
    <source>
        <dbReference type="PROSITE" id="PS51918"/>
    </source>
</evidence>
<feature type="domain" description="Radical SAM core" evidence="11">
    <location>
        <begin position="27"/>
        <end position="237"/>
    </location>
</feature>
<dbReference type="PANTHER" id="PTHR43787">
    <property type="entry name" value="FEMO COFACTOR BIOSYNTHESIS PROTEIN NIFB-RELATED"/>
    <property type="match status" value="1"/>
</dbReference>
<evidence type="ECO:0000256" key="3">
    <source>
        <dbReference type="ARBA" id="ARBA00006804"/>
    </source>
</evidence>
<dbReference type="InterPro" id="IPR013785">
    <property type="entry name" value="Aldolase_TIM"/>
</dbReference>
<keyword evidence="8" id="KW-0411">Iron-sulfur</keyword>
<sequence>MPGYDPLELTEKIKDSVVRELERKYYRFRSTRFYGGIATADCVGCNLNCYYCWSEKPRKHPDKIGNFHPPKGVANKLIKIAREKDFTQVRISGNEPTIGKKHLVEVLGEIQDTGLRFILETNGILIGQDPQYAQELAQFPNLHTRVSLKGCNPQHFHELTGANPQAFDLQLQALENLLEAECECHSTIMRDLATPQQLHDLMKRLGGIDPNLPHSLDFEQLKLYPHVRKRLKKQGLI</sequence>
<gene>
    <name evidence="12" type="ORF">AKJ48_04225</name>
</gene>
<proteinExistence type="inferred from homology"/>
<evidence type="ECO:0000313" key="13">
    <source>
        <dbReference type="Proteomes" id="UP000070076"/>
    </source>
</evidence>
<comment type="pathway">
    <text evidence="2">Cofactor biosynthesis; Fe-Mo cofactor biosynthesis.</text>
</comment>